<reference evidence="3" key="1">
    <citation type="submission" date="2025-08" db="UniProtKB">
        <authorList>
            <consortium name="RefSeq"/>
        </authorList>
    </citation>
    <scope>IDENTIFICATION</scope>
</reference>
<feature type="compositionally biased region" description="Low complexity" evidence="1">
    <location>
        <begin position="173"/>
        <end position="184"/>
    </location>
</feature>
<dbReference type="SUPFAM" id="SSF49265">
    <property type="entry name" value="Fibronectin type III"/>
    <property type="match status" value="1"/>
</dbReference>
<dbReference type="Gene3D" id="2.60.40.10">
    <property type="entry name" value="Immunoglobulins"/>
    <property type="match status" value="1"/>
</dbReference>
<dbReference type="InterPro" id="IPR013783">
    <property type="entry name" value="Ig-like_fold"/>
</dbReference>
<accession>A0ABM1A8T4</accession>
<keyword evidence="2" id="KW-1185">Reference proteome</keyword>
<dbReference type="InterPro" id="IPR036116">
    <property type="entry name" value="FN3_sf"/>
</dbReference>
<sequence length="549" mass="60648">MGRITRYDVSMNGKIIYSGTDLSCGARRLTPDTEYTFVVTALTNEGKFESKVTKKRTAKDEFDPNRPPLYQPPKKEEDNKSASQKKRKSVGDARSARLNSAKGSHLSCTPERPISASSAHSSHPPGMDTPRVDPKEKEEKSPPASSTQKARTPVKMLDTKKENIRPRTHRESSSTSTRTSPSASGLRDPHHHSNTAKHSTRLDKPSGLSKPAFPVTVSYVSIQGGDDQNLELDAIGPDFPKKTFIRSPTYYDSNMSGLRVERSRTTLSQNKKSRSPSKLKLNKLDSSFVGNGTLEFPRHPSMDFGQSNGVKSPWLPKPTVPSQDYLDGSRGVSATSDVPSVTLSVTRSMPSPRTSMDFAVVPGEDLEALDFPQHQQHRGKWRDEDQSALWLARTRTPVDSYFIEQQQVFIHRAATFTNSHRPGLRKTQQLLTTPVQVLNSASLQLPENKITQQRLQNKFIPMQLRTQPNNLTVSQIQRMNTTLSEPSNRGMTGRRLEALARSQTQVSMKGSNHTLNRSAPHAGSHSVLNTGDLDVLGVGPNGLLNGAAK</sequence>
<feature type="region of interest" description="Disordered" evidence="1">
    <location>
        <begin position="307"/>
        <end position="337"/>
    </location>
</feature>
<feature type="region of interest" description="Disordered" evidence="1">
    <location>
        <begin position="48"/>
        <end position="209"/>
    </location>
</feature>
<feature type="compositionally biased region" description="Low complexity" evidence="1">
    <location>
        <begin position="115"/>
        <end position="125"/>
    </location>
</feature>
<evidence type="ECO:0000313" key="2">
    <source>
        <dbReference type="Proteomes" id="UP000694888"/>
    </source>
</evidence>
<evidence type="ECO:0000313" key="3">
    <source>
        <dbReference type="RefSeq" id="XP_012943028.1"/>
    </source>
</evidence>
<gene>
    <name evidence="3" type="primary">LOC101845718</name>
</gene>
<feature type="compositionally biased region" description="Basic and acidic residues" evidence="1">
    <location>
        <begin position="157"/>
        <end position="172"/>
    </location>
</feature>
<proteinExistence type="predicted"/>
<protein>
    <submittedName>
        <fullName evidence="3">Uncharacterized protein LOC101845718</fullName>
    </submittedName>
</protein>
<feature type="compositionally biased region" description="Basic residues" evidence="1">
    <location>
        <begin position="189"/>
        <end position="199"/>
    </location>
</feature>
<dbReference type="RefSeq" id="XP_012943028.1">
    <property type="nucleotide sequence ID" value="XM_013087574.2"/>
</dbReference>
<dbReference type="Proteomes" id="UP000694888">
    <property type="component" value="Unplaced"/>
</dbReference>
<feature type="compositionally biased region" description="Basic and acidic residues" evidence="1">
    <location>
        <begin position="48"/>
        <end position="64"/>
    </location>
</feature>
<feature type="compositionally biased region" description="Basic and acidic residues" evidence="1">
    <location>
        <begin position="130"/>
        <end position="141"/>
    </location>
</feature>
<feature type="region of interest" description="Disordered" evidence="1">
    <location>
        <begin position="506"/>
        <end position="526"/>
    </location>
</feature>
<name>A0ABM1A8T4_APLCA</name>
<evidence type="ECO:0000256" key="1">
    <source>
        <dbReference type="SAM" id="MobiDB-lite"/>
    </source>
</evidence>
<feature type="compositionally biased region" description="Polar residues" evidence="1">
    <location>
        <begin position="506"/>
        <end position="517"/>
    </location>
</feature>
<organism evidence="2 3">
    <name type="scientific">Aplysia californica</name>
    <name type="common">California sea hare</name>
    <dbReference type="NCBI Taxonomy" id="6500"/>
    <lineage>
        <taxon>Eukaryota</taxon>
        <taxon>Metazoa</taxon>
        <taxon>Spiralia</taxon>
        <taxon>Lophotrochozoa</taxon>
        <taxon>Mollusca</taxon>
        <taxon>Gastropoda</taxon>
        <taxon>Heterobranchia</taxon>
        <taxon>Euthyneura</taxon>
        <taxon>Tectipleura</taxon>
        <taxon>Aplysiida</taxon>
        <taxon>Aplysioidea</taxon>
        <taxon>Aplysiidae</taxon>
        <taxon>Aplysia</taxon>
    </lineage>
</organism>
<dbReference type="GeneID" id="101845718"/>